<dbReference type="EMBL" id="BAAAJE010000006">
    <property type="protein sequence ID" value="GAA1137794.1"/>
    <property type="molecule type" value="Genomic_DNA"/>
</dbReference>
<evidence type="ECO:0000313" key="7">
    <source>
        <dbReference type="Proteomes" id="UP001499979"/>
    </source>
</evidence>
<keyword evidence="6" id="KW-0969">Cilium</keyword>
<reference evidence="6 7" key="1">
    <citation type="journal article" date="2019" name="Int. J. Syst. Evol. Microbiol.">
        <title>The Global Catalogue of Microorganisms (GCM) 10K type strain sequencing project: providing services to taxonomists for standard genome sequencing and annotation.</title>
        <authorList>
            <consortium name="The Broad Institute Genomics Platform"/>
            <consortium name="The Broad Institute Genome Sequencing Center for Infectious Disease"/>
            <person name="Wu L."/>
            <person name="Ma J."/>
        </authorList>
    </citation>
    <scope>NUCLEOTIDE SEQUENCE [LARGE SCALE GENOMIC DNA]</scope>
    <source>
        <strain evidence="6 7">JCM 11813</strain>
    </source>
</reference>
<keyword evidence="5" id="KW-0143">Chaperone</keyword>
<dbReference type="PANTHER" id="PTHR34773:SF1">
    <property type="entry name" value="FLAGELLAR SECRETION CHAPERONE FLIS"/>
    <property type="match status" value="1"/>
</dbReference>
<dbReference type="Gene3D" id="1.20.120.340">
    <property type="entry name" value="Flagellar protein FliS"/>
    <property type="match status" value="1"/>
</dbReference>
<dbReference type="InterPro" id="IPR003713">
    <property type="entry name" value="FliS"/>
</dbReference>
<dbReference type="CDD" id="cd16098">
    <property type="entry name" value="FliS"/>
    <property type="match status" value="1"/>
</dbReference>
<protein>
    <submittedName>
        <fullName evidence="6">Flagellar export chaperone FliS</fullName>
    </submittedName>
</protein>
<evidence type="ECO:0000313" key="6">
    <source>
        <dbReference type="EMBL" id="GAA1137794.1"/>
    </source>
</evidence>
<comment type="subcellular location">
    <subcellularLocation>
        <location evidence="1">Cytoplasm</location>
        <location evidence="1">Cytosol</location>
    </subcellularLocation>
</comment>
<keyword evidence="6" id="KW-0282">Flagellum</keyword>
<organism evidence="6 7">
    <name type="scientific">Nocardioides aquiterrae</name>
    <dbReference type="NCBI Taxonomy" id="203799"/>
    <lineage>
        <taxon>Bacteria</taxon>
        <taxon>Bacillati</taxon>
        <taxon>Actinomycetota</taxon>
        <taxon>Actinomycetes</taxon>
        <taxon>Propionibacteriales</taxon>
        <taxon>Nocardioidaceae</taxon>
        <taxon>Nocardioides</taxon>
    </lineage>
</organism>
<keyword evidence="7" id="KW-1185">Reference proteome</keyword>
<evidence type="ECO:0000256" key="2">
    <source>
        <dbReference type="ARBA" id="ARBA00008787"/>
    </source>
</evidence>
<evidence type="ECO:0000256" key="4">
    <source>
        <dbReference type="ARBA" id="ARBA00022795"/>
    </source>
</evidence>
<dbReference type="RefSeq" id="WP_343907079.1">
    <property type="nucleotide sequence ID" value="NZ_BAAAJE010000006.1"/>
</dbReference>
<evidence type="ECO:0000256" key="5">
    <source>
        <dbReference type="ARBA" id="ARBA00023186"/>
    </source>
</evidence>
<evidence type="ECO:0000256" key="1">
    <source>
        <dbReference type="ARBA" id="ARBA00004514"/>
    </source>
</evidence>
<dbReference type="SUPFAM" id="SSF101116">
    <property type="entry name" value="Flagellar export chaperone FliS"/>
    <property type="match status" value="1"/>
</dbReference>
<keyword evidence="3" id="KW-0963">Cytoplasm</keyword>
<keyword evidence="6" id="KW-0966">Cell projection</keyword>
<proteinExistence type="inferred from homology"/>
<dbReference type="InterPro" id="IPR036584">
    <property type="entry name" value="FliS_sf"/>
</dbReference>
<comment type="caution">
    <text evidence="6">The sequence shown here is derived from an EMBL/GenBank/DDBJ whole genome shotgun (WGS) entry which is preliminary data.</text>
</comment>
<sequence length="130" mass="14134">MTFSAQNPREAYLAASVTTASPGQLLVMLLERLVLDLQRATDALRSDEPGQANAPLLHAQDIVLELVSSLRVDAWDGAPGLAALYDYLYRELVRANMQKDLAAAEFCLTAASELRDTWREAALQLTSASA</sequence>
<evidence type="ECO:0000256" key="3">
    <source>
        <dbReference type="ARBA" id="ARBA00022490"/>
    </source>
</evidence>
<dbReference type="Pfam" id="PF02561">
    <property type="entry name" value="FliS"/>
    <property type="match status" value="1"/>
</dbReference>
<dbReference type="Proteomes" id="UP001499979">
    <property type="component" value="Unassembled WGS sequence"/>
</dbReference>
<name>A0ABN1UEH6_9ACTN</name>
<dbReference type="PANTHER" id="PTHR34773">
    <property type="entry name" value="FLAGELLAR SECRETION CHAPERONE FLIS"/>
    <property type="match status" value="1"/>
</dbReference>
<keyword evidence="4" id="KW-1005">Bacterial flagellum biogenesis</keyword>
<dbReference type="NCBIfam" id="TIGR00208">
    <property type="entry name" value="fliS"/>
    <property type="match status" value="1"/>
</dbReference>
<comment type="similarity">
    <text evidence="2">Belongs to the FliS family.</text>
</comment>
<gene>
    <name evidence="6" type="primary">fliS</name>
    <name evidence="6" type="ORF">GCM10009606_17130</name>
</gene>
<accession>A0ABN1UEH6</accession>